<feature type="binding site" evidence="9">
    <location>
        <position position="391"/>
    </location>
    <ligand>
        <name>Zn(2+)</name>
        <dbReference type="ChEBI" id="CHEBI:29105"/>
        <label>2</label>
    </ligand>
</feature>
<evidence type="ECO:0000256" key="1">
    <source>
        <dbReference type="ARBA" id="ARBA00005984"/>
    </source>
</evidence>
<feature type="binding site" evidence="9">
    <location>
        <position position="503"/>
    </location>
    <ligand>
        <name>Zn(2+)</name>
        <dbReference type="ChEBI" id="CHEBI:29105"/>
        <label>2</label>
    </ligand>
</feature>
<dbReference type="SUPFAM" id="SSF53649">
    <property type="entry name" value="Alkaline phosphatase-like"/>
    <property type="match status" value="1"/>
</dbReference>
<keyword evidence="15" id="KW-1185">Reference proteome</keyword>
<evidence type="ECO:0000256" key="12">
    <source>
        <dbReference type="SAM" id="MobiDB-lite"/>
    </source>
</evidence>
<dbReference type="OrthoDB" id="7392499at2759"/>
<keyword evidence="13" id="KW-0472">Membrane</keyword>
<feature type="binding site" evidence="9">
    <location>
        <position position="348"/>
    </location>
    <ligand>
        <name>Zn(2+)</name>
        <dbReference type="ChEBI" id="CHEBI:29105"/>
        <label>2</label>
    </ligand>
</feature>
<evidence type="ECO:0000256" key="7">
    <source>
        <dbReference type="ARBA" id="ARBA00022842"/>
    </source>
</evidence>
<feature type="active site" description="Phosphoserine intermediate" evidence="8">
    <location>
        <position position="149"/>
    </location>
</feature>
<dbReference type="SMART" id="SM00098">
    <property type="entry name" value="alkPPc"/>
    <property type="match status" value="1"/>
</dbReference>
<dbReference type="OMA" id="KAAGYMT"/>
<feature type="region of interest" description="Disordered" evidence="12">
    <location>
        <begin position="1"/>
        <end position="36"/>
    </location>
</feature>
<keyword evidence="6 9" id="KW-0862">Zinc</keyword>
<proteinExistence type="inferred from homology"/>
<keyword evidence="4 9" id="KW-0479">Metal-binding</keyword>
<comment type="catalytic activity">
    <reaction evidence="11">
        <text>a phosphate monoester + H2O = an alcohol + phosphate</text>
        <dbReference type="Rhea" id="RHEA:15017"/>
        <dbReference type="ChEBI" id="CHEBI:15377"/>
        <dbReference type="ChEBI" id="CHEBI:30879"/>
        <dbReference type="ChEBI" id="CHEBI:43474"/>
        <dbReference type="ChEBI" id="CHEBI:67140"/>
        <dbReference type="EC" id="3.1.3.1"/>
    </reaction>
</comment>
<name>U1G4E1_ENDPU</name>
<feature type="binding site" evidence="9">
    <location>
        <position position="352"/>
    </location>
    <ligand>
        <name>Zn(2+)</name>
        <dbReference type="ChEBI" id="CHEBI:29105"/>
        <label>2</label>
    </ligand>
</feature>
<dbReference type="InterPro" id="IPR017850">
    <property type="entry name" value="Alkaline_phosphatase_core_sf"/>
</dbReference>
<keyword evidence="13" id="KW-1133">Transmembrane helix</keyword>
<dbReference type="PANTHER" id="PTHR11596:SF5">
    <property type="entry name" value="ALKALINE PHOSPHATASE"/>
    <property type="match status" value="1"/>
</dbReference>
<dbReference type="GO" id="GO:0046872">
    <property type="term" value="F:metal ion binding"/>
    <property type="evidence" value="ECO:0007669"/>
    <property type="project" value="UniProtKB-KW"/>
</dbReference>
<dbReference type="FunFam" id="3.40.720.10:FF:000063">
    <property type="entry name" value="Alkaline phosphatase"/>
    <property type="match status" value="1"/>
</dbReference>
<dbReference type="EMBL" id="KE721112">
    <property type="protein sequence ID" value="ERF72157.1"/>
    <property type="molecule type" value="Genomic_DNA"/>
</dbReference>
<comment type="cofactor">
    <cofactor evidence="9">
        <name>Mg(2+)</name>
        <dbReference type="ChEBI" id="CHEBI:18420"/>
    </cofactor>
    <text evidence="9">Binds 1 Mg(2+) ion.</text>
</comment>
<dbReference type="InterPro" id="IPR018299">
    <property type="entry name" value="Alkaline_phosphatase_AS"/>
</dbReference>
<evidence type="ECO:0000256" key="11">
    <source>
        <dbReference type="RuleBase" id="RU003947"/>
    </source>
</evidence>
<evidence type="ECO:0000256" key="13">
    <source>
        <dbReference type="SAM" id="Phobius"/>
    </source>
</evidence>
<sequence length="593" mass="64438">MAGDEPLLARPTSEHSSEREYEEEDALLTGQRSNRTSTTHQRWREIGLFVWALIATVVIIVLATVVQHEHSVSHSRGETSGGWGKDGRPTGKRNMIFMVSDGMGPTSLSLTRSYRQFESGLPIGDTLVLDKHLIGSSRTRSTSSLITDSAAGATAFGCGKKSYNGAIAVLPDHSPCATVLEAAKKAGYMTGLVVTTRITDATPACFASHANRREYEDLIAEQEIGNHPLGRTVDLIFGGGRCHFLPNSTEGSCRDDDKDVVAMAKDNGFSYIDSRKAFDNLDIGTGVKLPLLGLFALLDIPYEIDRVHAPELHPSQAEMTRVALKALSAATKDSDKGFFVMIEGSRIDHTGHGNDPAAQVHEVLAHDAAFEAVLDFLEHDENEGVLVGTSDHETGGLAVGVQLTDEYPPYHWFPEVLANASHSAEYLQHKWFQWLREEGSNADLFTQAQYIRETLIEDGLGISDVSDEEVDAIIHATPLKPPAYLLANMISRKAHVGWTTHGHTAVDVNIYASSPQHAPQLVGNHENTEIGNFIAKYLDLDLEPLTEELKRKNIEMGQPHASAAVDEVAASGRNLDPDHGDLSTHGGVEHVAG</sequence>
<keyword evidence="5 11" id="KW-0378">Hydrolase</keyword>
<keyword evidence="13" id="KW-0812">Transmembrane</keyword>
<feature type="binding site" evidence="9">
    <location>
        <position position="101"/>
    </location>
    <ligand>
        <name>Mg(2+)</name>
        <dbReference type="ChEBI" id="CHEBI:18420"/>
    </ligand>
</feature>
<gene>
    <name evidence="14" type="ORF">EPUS_02948</name>
</gene>
<accession>U1G4E1</accession>
<organism evidence="14 15">
    <name type="scientific">Endocarpon pusillum (strain Z07020 / HMAS-L-300199)</name>
    <name type="common">Lichen-forming fungus</name>
    <dbReference type="NCBI Taxonomy" id="1263415"/>
    <lineage>
        <taxon>Eukaryota</taxon>
        <taxon>Fungi</taxon>
        <taxon>Dikarya</taxon>
        <taxon>Ascomycota</taxon>
        <taxon>Pezizomycotina</taxon>
        <taxon>Eurotiomycetes</taxon>
        <taxon>Chaetothyriomycetidae</taxon>
        <taxon>Verrucariales</taxon>
        <taxon>Verrucariaceae</taxon>
        <taxon>Endocarpon</taxon>
    </lineage>
</organism>
<evidence type="ECO:0000313" key="15">
    <source>
        <dbReference type="Proteomes" id="UP000019373"/>
    </source>
</evidence>
<comment type="cofactor">
    <cofactor evidence="9">
        <name>Zn(2+)</name>
        <dbReference type="ChEBI" id="CHEBI:29105"/>
    </cofactor>
    <text evidence="9">Binds 2 Zn(2+) ions.</text>
</comment>
<dbReference type="Proteomes" id="UP000019373">
    <property type="component" value="Unassembled WGS sequence"/>
</dbReference>
<dbReference type="Gene3D" id="1.10.60.40">
    <property type="match status" value="1"/>
</dbReference>
<reference evidence="15" key="1">
    <citation type="journal article" date="2014" name="BMC Genomics">
        <title>Genome characteristics reveal the impact of lichenization on lichen-forming fungus Endocarpon pusillum Hedwig (Verrucariales, Ascomycota).</title>
        <authorList>
            <person name="Wang Y.-Y."/>
            <person name="Liu B."/>
            <person name="Zhang X.-Y."/>
            <person name="Zhou Q.-M."/>
            <person name="Zhang T."/>
            <person name="Li H."/>
            <person name="Yu Y.-F."/>
            <person name="Zhang X.-L."/>
            <person name="Hao X.-Y."/>
            <person name="Wang M."/>
            <person name="Wang L."/>
            <person name="Wei J.-C."/>
        </authorList>
    </citation>
    <scope>NUCLEOTIDE SEQUENCE [LARGE SCALE GENOMIC DNA]</scope>
    <source>
        <strain evidence="15">Z07020 / HMAS-L-300199</strain>
    </source>
</reference>
<evidence type="ECO:0000256" key="8">
    <source>
        <dbReference type="PIRSR" id="PIRSR601952-1"/>
    </source>
</evidence>
<dbReference type="Gene3D" id="3.40.720.10">
    <property type="entry name" value="Alkaline Phosphatase, subunit A"/>
    <property type="match status" value="1"/>
</dbReference>
<dbReference type="AlphaFoldDB" id="U1G4E1"/>
<keyword evidence="3" id="KW-0597">Phosphoprotein</keyword>
<evidence type="ECO:0000256" key="9">
    <source>
        <dbReference type="PIRSR" id="PIRSR601952-2"/>
    </source>
</evidence>
<dbReference type="PRINTS" id="PR00113">
    <property type="entry name" value="ALKPHPHTASE"/>
</dbReference>
<dbReference type="EC" id="3.1.3.1" evidence="2 11"/>
<dbReference type="RefSeq" id="XP_007802226.1">
    <property type="nucleotide sequence ID" value="XM_007804035.1"/>
</dbReference>
<feature type="binding site" evidence="9">
    <location>
        <position position="101"/>
    </location>
    <ligand>
        <name>Zn(2+)</name>
        <dbReference type="ChEBI" id="CHEBI:29105"/>
        <label>2</label>
    </ligand>
</feature>
<feature type="transmembrane region" description="Helical" evidence="13">
    <location>
        <begin position="46"/>
        <end position="66"/>
    </location>
</feature>
<protein>
    <recommendedName>
        <fullName evidence="2 11">Alkaline phosphatase</fullName>
        <ecNumber evidence="2 11">3.1.3.1</ecNumber>
    </recommendedName>
</protein>
<evidence type="ECO:0000256" key="6">
    <source>
        <dbReference type="ARBA" id="ARBA00022833"/>
    </source>
</evidence>
<evidence type="ECO:0000256" key="2">
    <source>
        <dbReference type="ARBA" id="ARBA00012647"/>
    </source>
</evidence>
<evidence type="ECO:0000313" key="14">
    <source>
        <dbReference type="EMBL" id="ERF72157.1"/>
    </source>
</evidence>
<feature type="binding site" evidence="9">
    <location>
        <position position="202"/>
    </location>
    <ligand>
        <name>Mg(2+)</name>
        <dbReference type="ChEBI" id="CHEBI:18420"/>
    </ligand>
</feature>
<dbReference type="GO" id="GO:0000329">
    <property type="term" value="C:fungal-type vacuole membrane"/>
    <property type="evidence" value="ECO:0007669"/>
    <property type="project" value="TreeGrafter"/>
</dbReference>
<dbReference type="PANTHER" id="PTHR11596">
    <property type="entry name" value="ALKALINE PHOSPHATASE"/>
    <property type="match status" value="1"/>
</dbReference>
<comment type="similarity">
    <text evidence="1 10">Belongs to the alkaline phosphatase family.</text>
</comment>
<dbReference type="InterPro" id="IPR001952">
    <property type="entry name" value="Alkaline_phosphatase"/>
</dbReference>
<feature type="region of interest" description="Disordered" evidence="12">
    <location>
        <begin position="572"/>
        <end position="593"/>
    </location>
</feature>
<dbReference type="PROSITE" id="PS00123">
    <property type="entry name" value="ALKALINE_PHOSPHATASE"/>
    <property type="match status" value="1"/>
</dbReference>
<dbReference type="eggNOG" id="KOG4126">
    <property type="taxonomic scope" value="Eukaryota"/>
</dbReference>
<feature type="binding site" evidence="9">
    <location>
        <position position="200"/>
    </location>
    <ligand>
        <name>Mg(2+)</name>
        <dbReference type="ChEBI" id="CHEBI:18420"/>
    </ligand>
</feature>
<dbReference type="Pfam" id="PF00245">
    <property type="entry name" value="Alk_phosphatase"/>
    <property type="match status" value="1"/>
</dbReference>
<feature type="binding site" evidence="9">
    <location>
        <position position="343"/>
    </location>
    <ligand>
        <name>Mg(2+)</name>
        <dbReference type="ChEBI" id="CHEBI:18420"/>
    </ligand>
</feature>
<feature type="binding site" evidence="9">
    <location>
        <position position="392"/>
    </location>
    <ligand>
        <name>Zn(2+)</name>
        <dbReference type="ChEBI" id="CHEBI:29105"/>
        <label>2</label>
    </ligand>
</feature>
<evidence type="ECO:0000256" key="3">
    <source>
        <dbReference type="ARBA" id="ARBA00022553"/>
    </source>
</evidence>
<dbReference type="CDD" id="cd16012">
    <property type="entry name" value="ALP"/>
    <property type="match status" value="1"/>
</dbReference>
<keyword evidence="7 9" id="KW-0460">Magnesium</keyword>
<dbReference type="HOGENOM" id="CLU_008539_6_0_1"/>
<dbReference type="GO" id="GO:0004035">
    <property type="term" value="F:alkaline phosphatase activity"/>
    <property type="evidence" value="ECO:0007669"/>
    <property type="project" value="UniProtKB-EC"/>
</dbReference>
<evidence type="ECO:0000256" key="5">
    <source>
        <dbReference type="ARBA" id="ARBA00022801"/>
    </source>
</evidence>
<dbReference type="GeneID" id="19237997"/>
<evidence type="ECO:0000256" key="4">
    <source>
        <dbReference type="ARBA" id="ARBA00022723"/>
    </source>
</evidence>
<evidence type="ECO:0000256" key="10">
    <source>
        <dbReference type="RuleBase" id="RU003946"/>
    </source>
</evidence>